<evidence type="ECO:0000256" key="1">
    <source>
        <dbReference type="SAM" id="MobiDB-lite"/>
    </source>
</evidence>
<accession>H2YGW2</accession>
<evidence type="ECO:0000313" key="2">
    <source>
        <dbReference type="Ensembl" id="ENSCSAVP00000004561.1"/>
    </source>
</evidence>
<sequence length="117" mass="12646">MKLLQKETAPTNEEVPMQNVGENEPSVTEDTATERSEFPETNQPGSESIEESKVATLEAGGEKEPTVTVKFLLVPSKQTITTASPLNVSIHQLSEQLSADVKVPASLLNFSYEGKSV</sequence>
<reference evidence="2" key="2">
    <citation type="submission" date="2025-08" db="UniProtKB">
        <authorList>
            <consortium name="Ensembl"/>
        </authorList>
    </citation>
    <scope>IDENTIFICATION</scope>
</reference>
<reference evidence="3" key="1">
    <citation type="submission" date="2003-08" db="EMBL/GenBank/DDBJ databases">
        <authorList>
            <person name="Birren B."/>
            <person name="Nusbaum C."/>
            <person name="Abebe A."/>
            <person name="Abouelleil A."/>
            <person name="Adekoya E."/>
            <person name="Ait-zahra M."/>
            <person name="Allen N."/>
            <person name="Allen T."/>
            <person name="An P."/>
            <person name="Anderson M."/>
            <person name="Anderson S."/>
            <person name="Arachchi H."/>
            <person name="Armbruster J."/>
            <person name="Bachantsang P."/>
            <person name="Baldwin J."/>
            <person name="Barry A."/>
            <person name="Bayul T."/>
            <person name="Blitshsteyn B."/>
            <person name="Bloom T."/>
            <person name="Blye J."/>
            <person name="Boguslavskiy L."/>
            <person name="Borowsky M."/>
            <person name="Boukhgalter B."/>
            <person name="Brunache A."/>
            <person name="Butler J."/>
            <person name="Calixte N."/>
            <person name="Calvo S."/>
            <person name="Camarata J."/>
            <person name="Campo K."/>
            <person name="Chang J."/>
            <person name="Cheshatsang Y."/>
            <person name="Citroen M."/>
            <person name="Collymore A."/>
            <person name="Considine T."/>
            <person name="Cook A."/>
            <person name="Cooke P."/>
            <person name="Corum B."/>
            <person name="Cuomo C."/>
            <person name="David R."/>
            <person name="Dawoe T."/>
            <person name="Degray S."/>
            <person name="Dodge S."/>
            <person name="Dooley K."/>
            <person name="Dorje P."/>
            <person name="Dorjee K."/>
            <person name="Dorris L."/>
            <person name="Duffey N."/>
            <person name="Dupes A."/>
            <person name="Elkins T."/>
            <person name="Engels R."/>
            <person name="Erickson J."/>
            <person name="Farina A."/>
            <person name="Faro S."/>
            <person name="Ferreira P."/>
            <person name="Fischer H."/>
            <person name="Fitzgerald M."/>
            <person name="Foley K."/>
            <person name="Gage D."/>
            <person name="Galagan J."/>
            <person name="Gearin G."/>
            <person name="Gnerre S."/>
            <person name="Gnirke A."/>
            <person name="Goyette A."/>
            <person name="Graham J."/>
            <person name="Grandbois E."/>
            <person name="Gyaltsen K."/>
            <person name="Hafez N."/>
            <person name="Hagopian D."/>
            <person name="Hagos B."/>
            <person name="Hall J."/>
            <person name="Hatcher B."/>
            <person name="Heller A."/>
            <person name="Higgins H."/>
            <person name="Honan T."/>
            <person name="Horn A."/>
            <person name="Houde N."/>
            <person name="Hughes L."/>
            <person name="Hulme W."/>
            <person name="Husby E."/>
            <person name="Iliev I."/>
            <person name="Jaffe D."/>
            <person name="Jones C."/>
            <person name="Kamal M."/>
            <person name="Kamat A."/>
            <person name="Kamvysselis M."/>
            <person name="Karlsson E."/>
            <person name="Kells C."/>
            <person name="Kieu A."/>
            <person name="Kisner P."/>
            <person name="Kodira C."/>
            <person name="Kulbokas E."/>
            <person name="Labutti K."/>
            <person name="Lama D."/>
            <person name="Landers T."/>
            <person name="Leger J."/>
            <person name="Levine S."/>
            <person name="Lewis D."/>
            <person name="Lewis T."/>
            <person name="Lindblad-toh K."/>
            <person name="Liu X."/>
            <person name="Lokyitsang T."/>
            <person name="Lokyitsang Y."/>
            <person name="Lucien O."/>
            <person name="Lui A."/>
            <person name="Ma L.J."/>
            <person name="Mabbitt R."/>
            <person name="Macdonald J."/>
            <person name="Maclean C."/>
            <person name="Major J."/>
            <person name="Manning J."/>
            <person name="Marabella R."/>
            <person name="Maru K."/>
            <person name="Matthews C."/>
            <person name="Mauceli E."/>
            <person name="Mccarthy M."/>
            <person name="Mcdonough S."/>
            <person name="Mcghee T."/>
            <person name="Meldrim J."/>
            <person name="Meneus L."/>
            <person name="Mesirov J."/>
            <person name="Mihalev A."/>
            <person name="Mihova T."/>
            <person name="Mikkelsen T."/>
            <person name="Mlenga V."/>
            <person name="Moru K."/>
            <person name="Mozes J."/>
            <person name="Mulrain L."/>
            <person name="Munson G."/>
            <person name="Naylor J."/>
            <person name="Newes C."/>
            <person name="Nguyen C."/>
            <person name="Nguyen N."/>
            <person name="Nguyen T."/>
            <person name="Nicol R."/>
            <person name="Nielsen C."/>
            <person name="Nizzari M."/>
            <person name="Norbu C."/>
            <person name="Norbu N."/>
            <person name="O'donnell P."/>
            <person name="Okoawo O."/>
            <person name="O'leary S."/>
            <person name="Omotosho B."/>
            <person name="O'neill K."/>
            <person name="Osman S."/>
            <person name="Parker S."/>
            <person name="Perrin D."/>
            <person name="Phunkhang P."/>
            <person name="Piqani B."/>
            <person name="Purcell S."/>
            <person name="Rachupka T."/>
            <person name="Ramasamy U."/>
            <person name="Rameau R."/>
            <person name="Ray V."/>
            <person name="Raymond C."/>
            <person name="Retta R."/>
            <person name="Richardson S."/>
            <person name="Rise C."/>
            <person name="Rodriguez J."/>
            <person name="Rogers J."/>
            <person name="Rogov P."/>
            <person name="Rutman M."/>
            <person name="Schupbach R."/>
            <person name="Seaman C."/>
            <person name="Settipalli S."/>
            <person name="Sharpe T."/>
            <person name="Sheridan J."/>
            <person name="Sherpa N."/>
            <person name="Shi J."/>
            <person name="Smirnov S."/>
            <person name="Smith C."/>
            <person name="Sougnez C."/>
            <person name="Spencer B."/>
            <person name="Stalker J."/>
            <person name="Stange-thomann N."/>
            <person name="Stavropoulos S."/>
            <person name="Stetson K."/>
            <person name="Stone C."/>
            <person name="Stone S."/>
            <person name="Stubbs M."/>
            <person name="Talamas J."/>
            <person name="Tchuinga P."/>
            <person name="Tenzing P."/>
            <person name="Tesfaye S."/>
            <person name="Theodore J."/>
            <person name="Thoulutsang Y."/>
            <person name="Topham K."/>
            <person name="Towey S."/>
            <person name="Tsamla T."/>
            <person name="Tsomo N."/>
            <person name="Vallee D."/>
            <person name="Vassiliev H."/>
            <person name="Venkataraman V."/>
            <person name="Vinson J."/>
            <person name="Vo A."/>
            <person name="Wade C."/>
            <person name="Wang S."/>
            <person name="Wangchuk T."/>
            <person name="Wangdi T."/>
            <person name="Whittaker C."/>
            <person name="Wilkinson J."/>
            <person name="Wu Y."/>
            <person name="Wyman D."/>
            <person name="Yadav S."/>
            <person name="Yang S."/>
            <person name="Yang X."/>
            <person name="Yeager S."/>
            <person name="Yee E."/>
            <person name="Young G."/>
            <person name="Zainoun J."/>
            <person name="Zembeck L."/>
            <person name="Zimmer A."/>
            <person name="Zody M."/>
            <person name="Lander E."/>
        </authorList>
    </citation>
    <scope>NUCLEOTIDE SEQUENCE [LARGE SCALE GENOMIC DNA]</scope>
</reference>
<dbReference type="Ensembl" id="ENSCSAVT00000004627.1">
    <property type="protein sequence ID" value="ENSCSAVP00000004561.1"/>
    <property type="gene ID" value="ENSCSAVG00000002716.1"/>
</dbReference>
<organism evidence="2 3">
    <name type="scientific">Ciona savignyi</name>
    <name type="common">Pacific transparent sea squirt</name>
    <dbReference type="NCBI Taxonomy" id="51511"/>
    <lineage>
        <taxon>Eukaryota</taxon>
        <taxon>Metazoa</taxon>
        <taxon>Chordata</taxon>
        <taxon>Tunicata</taxon>
        <taxon>Ascidiacea</taxon>
        <taxon>Phlebobranchia</taxon>
        <taxon>Cionidae</taxon>
        <taxon>Ciona</taxon>
    </lineage>
</organism>
<name>H2YGW2_CIOSA</name>
<evidence type="ECO:0008006" key="4">
    <source>
        <dbReference type="Google" id="ProtNLM"/>
    </source>
</evidence>
<dbReference type="AlphaFoldDB" id="H2YGW2"/>
<keyword evidence="3" id="KW-1185">Reference proteome</keyword>
<dbReference type="Proteomes" id="UP000007875">
    <property type="component" value="Unassembled WGS sequence"/>
</dbReference>
<dbReference type="InParanoid" id="H2YGW2"/>
<feature type="region of interest" description="Disordered" evidence="1">
    <location>
        <begin position="1"/>
        <end position="62"/>
    </location>
</feature>
<protein>
    <recommendedName>
        <fullName evidence="4">Ubiquitin-like domain-containing protein</fullName>
    </recommendedName>
</protein>
<dbReference type="HOGENOM" id="CLU_2090163_0_0_1"/>
<reference evidence="2" key="3">
    <citation type="submission" date="2025-09" db="UniProtKB">
        <authorList>
            <consortium name="Ensembl"/>
        </authorList>
    </citation>
    <scope>IDENTIFICATION</scope>
</reference>
<proteinExistence type="predicted"/>
<evidence type="ECO:0000313" key="3">
    <source>
        <dbReference type="Proteomes" id="UP000007875"/>
    </source>
</evidence>